<feature type="region of interest" description="Disordered" evidence="1">
    <location>
        <begin position="204"/>
        <end position="232"/>
    </location>
</feature>
<evidence type="ECO:0000313" key="4">
    <source>
        <dbReference type="WBParaSite" id="ECPE_0000211201-mRNA-1"/>
    </source>
</evidence>
<sequence>MSYWCHSRPMKMTHEEVGSDGRSTPYEECEPIYAWIFARAGILLAPLVAEHWNQPRPWTNRQISVFCPAAIQADYLEGLMQKSQLRNQAKSQSCLNDLFSTLYWVWGRALIGTDQSRSSNDALSLSQPAPSGSQPDLDVSETLASANHLYIFDAILKKHSHVPDKEDVDASDHGCGSVPAEGFFGSTKRRIIPPRRRKTITGLQWTKSPGSGTVDSQSGSPLTPNKFNGPFRSNTLRQNGTSGPLMMSQDALVPSPSHSALPRWRPWAPQNLAQLNALNDLTTQDRAYHVQLSGFQPQQQQQQLRVLVMDEATNQIQYQSYPLRPNLTVNELE</sequence>
<name>A0A183A577_9TREM</name>
<dbReference type="WBParaSite" id="ECPE_0000211201-mRNA-1">
    <property type="protein sequence ID" value="ECPE_0000211201-mRNA-1"/>
    <property type="gene ID" value="ECPE_0000211201"/>
</dbReference>
<keyword evidence="3" id="KW-1185">Reference proteome</keyword>
<proteinExistence type="predicted"/>
<reference evidence="2 3" key="2">
    <citation type="submission" date="2018-11" db="EMBL/GenBank/DDBJ databases">
        <authorList>
            <consortium name="Pathogen Informatics"/>
        </authorList>
    </citation>
    <scope>NUCLEOTIDE SEQUENCE [LARGE SCALE GENOMIC DNA]</scope>
    <source>
        <strain evidence="2 3">Egypt</strain>
    </source>
</reference>
<evidence type="ECO:0000256" key="1">
    <source>
        <dbReference type="SAM" id="MobiDB-lite"/>
    </source>
</evidence>
<dbReference type="EMBL" id="UZAN01039418">
    <property type="protein sequence ID" value="VDP65447.1"/>
    <property type="molecule type" value="Genomic_DNA"/>
</dbReference>
<evidence type="ECO:0000313" key="3">
    <source>
        <dbReference type="Proteomes" id="UP000272942"/>
    </source>
</evidence>
<gene>
    <name evidence="2" type="ORF">ECPE_LOCUS2112</name>
</gene>
<dbReference type="OrthoDB" id="21085at2759"/>
<reference evidence="4" key="1">
    <citation type="submission" date="2016-06" db="UniProtKB">
        <authorList>
            <consortium name="WormBaseParasite"/>
        </authorList>
    </citation>
    <scope>IDENTIFICATION</scope>
</reference>
<organism evidence="4">
    <name type="scientific">Echinostoma caproni</name>
    <dbReference type="NCBI Taxonomy" id="27848"/>
    <lineage>
        <taxon>Eukaryota</taxon>
        <taxon>Metazoa</taxon>
        <taxon>Spiralia</taxon>
        <taxon>Lophotrochozoa</taxon>
        <taxon>Platyhelminthes</taxon>
        <taxon>Trematoda</taxon>
        <taxon>Digenea</taxon>
        <taxon>Plagiorchiida</taxon>
        <taxon>Echinostomata</taxon>
        <taxon>Echinostomatoidea</taxon>
        <taxon>Echinostomatidae</taxon>
        <taxon>Echinostoma</taxon>
    </lineage>
</organism>
<evidence type="ECO:0000313" key="2">
    <source>
        <dbReference type="EMBL" id="VDP65447.1"/>
    </source>
</evidence>
<feature type="compositionally biased region" description="Polar residues" evidence="1">
    <location>
        <begin position="119"/>
        <end position="134"/>
    </location>
</feature>
<accession>A0A183A577</accession>
<dbReference type="Proteomes" id="UP000272942">
    <property type="component" value="Unassembled WGS sequence"/>
</dbReference>
<protein>
    <submittedName>
        <fullName evidence="4">Bestrophin homolog</fullName>
    </submittedName>
</protein>
<feature type="region of interest" description="Disordered" evidence="1">
    <location>
        <begin position="119"/>
        <end position="138"/>
    </location>
</feature>
<dbReference type="AlphaFoldDB" id="A0A183A577"/>